<accession>A0A2P8CY72</accession>
<organism evidence="1 2">
    <name type="scientific">Murinocardiopsis flavida</name>
    <dbReference type="NCBI Taxonomy" id="645275"/>
    <lineage>
        <taxon>Bacteria</taxon>
        <taxon>Bacillati</taxon>
        <taxon>Actinomycetota</taxon>
        <taxon>Actinomycetes</taxon>
        <taxon>Streptosporangiales</taxon>
        <taxon>Nocardiopsidaceae</taxon>
        <taxon>Murinocardiopsis</taxon>
    </lineage>
</organism>
<gene>
    <name evidence="1" type="ORF">CLV63_12423</name>
</gene>
<evidence type="ECO:0000313" key="1">
    <source>
        <dbReference type="EMBL" id="PSK89919.1"/>
    </source>
</evidence>
<dbReference type="EMBL" id="PYGA01000024">
    <property type="protein sequence ID" value="PSK89919.1"/>
    <property type="molecule type" value="Genomic_DNA"/>
</dbReference>
<protein>
    <recommendedName>
        <fullName evidence="3">DUF742 family protein</fullName>
    </recommendedName>
</protein>
<dbReference type="OrthoDB" id="3439491at2"/>
<sequence length="117" mass="13085">MNDLDLDLPKRTPGLHLRRAPGDDCPRILVVDHSMVWVRRPAAPRPDLSDWHGALYDTCRAAGEPIIAMDLVIRTAMPRGVVRPLISDLVRAQLLDMGPAHPSRDTLGRVLRELENL</sequence>
<dbReference type="Proteomes" id="UP000240542">
    <property type="component" value="Unassembled WGS sequence"/>
</dbReference>
<dbReference type="AlphaFoldDB" id="A0A2P8CY72"/>
<keyword evidence="2" id="KW-1185">Reference proteome</keyword>
<dbReference type="RefSeq" id="WP_106585981.1">
    <property type="nucleotide sequence ID" value="NZ_PYGA01000024.1"/>
</dbReference>
<evidence type="ECO:0000313" key="2">
    <source>
        <dbReference type="Proteomes" id="UP000240542"/>
    </source>
</evidence>
<proteinExistence type="predicted"/>
<comment type="caution">
    <text evidence="1">The sequence shown here is derived from an EMBL/GenBank/DDBJ whole genome shotgun (WGS) entry which is preliminary data.</text>
</comment>
<name>A0A2P8CY72_9ACTN</name>
<evidence type="ECO:0008006" key="3">
    <source>
        <dbReference type="Google" id="ProtNLM"/>
    </source>
</evidence>
<reference evidence="1 2" key="1">
    <citation type="submission" date="2018-03" db="EMBL/GenBank/DDBJ databases">
        <title>Genomic Encyclopedia of Archaeal and Bacterial Type Strains, Phase II (KMG-II): from individual species to whole genera.</title>
        <authorList>
            <person name="Goeker M."/>
        </authorList>
    </citation>
    <scope>NUCLEOTIDE SEQUENCE [LARGE SCALE GENOMIC DNA]</scope>
    <source>
        <strain evidence="1 2">DSM 45312</strain>
    </source>
</reference>